<accession>M7TMY3</accession>
<sequence>MAEFSGDAKSRFSTLKVLVDFYDRWQNVYRSASSNDEFLPRGASQVVEVGLSEANGDRGSAEEPEEQEQEHFSQRDRVRSAMDKLGWRALSTQEFVPLAVVWKSDAFPSTARESSVISWIRKTCASLWSHVMQSIENNDYLVDHFGLDDTDSVAEIKLDHEQYRWLSYSFIDILGDRWSTSSQGGYNSKETSRYPVMERCPWDDPWGEEDPASVLCYAETSTRGPRKQRRCAVHIVERLLKDLPCEPDELSSLLRAISEVMGSRRLFAGAGVMMTRENYKLFEISLGVGNEDLREGDHIVSPVAEAATPSQLQMEALGISRKPLTYTVRHHHSRAEQRLGSKPTPVGAYYSRYRPDLYRFVGECRVRLNTLKLEVGAAFWNSSDVTRDTVAGRYDRTVFIPSLLRHDEWIYIRFD</sequence>
<reference evidence="3" key="1">
    <citation type="journal article" date="2013" name="Genome Announc.">
        <title>Draft genome sequence of the grapevine dieback fungus Eutypa lata UCR-EL1.</title>
        <authorList>
            <person name="Blanco-Ulate B."/>
            <person name="Rolshausen P.E."/>
            <person name="Cantu D."/>
        </authorList>
    </citation>
    <scope>NUCLEOTIDE SEQUENCE [LARGE SCALE GENOMIC DNA]</scope>
    <source>
        <strain evidence="3">UCR-EL1</strain>
    </source>
</reference>
<evidence type="ECO:0000313" key="2">
    <source>
        <dbReference type="EMBL" id="EMR71271.1"/>
    </source>
</evidence>
<feature type="region of interest" description="Disordered" evidence="1">
    <location>
        <begin position="53"/>
        <end position="75"/>
    </location>
</feature>
<name>M7TMY3_EUTLA</name>
<keyword evidence="3" id="KW-1185">Reference proteome</keyword>
<gene>
    <name evidence="2" type="ORF">UCREL1_1689</name>
</gene>
<dbReference type="EMBL" id="KB705667">
    <property type="protein sequence ID" value="EMR71271.1"/>
    <property type="molecule type" value="Genomic_DNA"/>
</dbReference>
<dbReference type="AlphaFoldDB" id="M7TMY3"/>
<dbReference type="KEGG" id="ela:UCREL1_1689"/>
<dbReference type="HOGENOM" id="CLU_662273_0_0_1"/>
<protein>
    <submittedName>
        <fullName evidence="2">Uncharacterized protein</fullName>
    </submittedName>
</protein>
<dbReference type="Proteomes" id="UP000012174">
    <property type="component" value="Unassembled WGS sequence"/>
</dbReference>
<evidence type="ECO:0000313" key="3">
    <source>
        <dbReference type="Proteomes" id="UP000012174"/>
    </source>
</evidence>
<evidence type="ECO:0000256" key="1">
    <source>
        <dbReference type="SAM" id="MobiDB-lite"/>
    </source>
</evidence>
<organism evidence="2 3">
    <name type="scientific">Eutypa lata (strain UCR-EL1)</name>
    <name type="common">Grapevine dieback disease fungus</name>
    <name type="synonym">Eutypa armeniacae</name>
    <dbReference type="NCBI Taxonomy" id="1287681"/>
    <lineage>
        <taxon>Eukaryota</taxon>
        <taxon>Fungi</taxon>
        <taxon>Dikarya</taxon>
        <taxon>Ascomycota</taxon>
        <taxon>Pezizomycotina</taxon>
        <taxon>Sordariomycetes</taxon>
        <taxon>Xylariomycetidae</taxon>
        <taxon>Xylariales</taxon>
        <taxon>Diatrypaceae</taxon>
        <taxon>Eutypa</taxon>
    </lineage>
</organism>
<proteinExistence type="predicted"/>